<evidence type="ECO:0000313" key="5">
    <source>
        <dbReference type="Proteomes" id="UP000075886"/>
    </source>
</evidence>
<dbReference type="InterPro" id="IPR027417">
    <property type="entry name" value="P-loop_NTPase"/>
</dbReference>
<dbReference type="GO" id="GO:0005694">
    <property type="term" value="C:chromosome"/>
    <property type="evidence" value="ECO:0007669"/>
    <property type="project" value="InterPro"/>
</dbReference>
<feature type="coiled-coil region" evidence="2">
    <location>
        <begin position="1360"/>
        <end position="1461"/>
    </location>
</feature>
<dbReference type="Pfam" id="PF02463">
    <property type="entry name" value="SMC_N"/>
    <property type="match status" value="1"/>
</dbReference>
<dbReference type="GO" id="GO:0005524">
    <property type="term" value="F:ATP binding"/>
    <property type="evidence" value="ECO:0007669"/>
    <property type="project" value="InterPro"/>
</dbReference>
<dbReference type="SMART" id="SM00968">
    <property type="entry name" value="SMC_hinge"/>
    <property type="match status" value="1"/>
</dbReference>
<evidence type="ECO:0000256" key="2">
    <source>
        <dbReference type="SAM" id="Coils"/>
    </source>
</evidence>
<dbReference type="PANTHER" id="PTHR43977">
    <property type="entry name" value="STRUCTURAL MAINTENANCE OF CHROMOSOMES PROTEIN 3"/>
    <property type="match status" value="1"/>
</dbReference>
<organism evidence="4 5">
    <name type="scientific">Anopheles farauti</name>
    <dbReference type="NCBI Taxonomy" id="69004"/>
    <lineage>
        <taxon>Eukaryota</taxon>
        <taxon>Metazoa</taxon>
        <taxon>Ecdysozoa</taxon>
        <taxon>Arthropoda</taxon>
        <taxon>Hexapoda</taxon>
        <taxon>Insecta</taxon>
        <taxon>Pterygota</taxon>
        <taxon>Neoptera</taxon>
        <taxon>Endopterygota</taxon>
        <taxon>Diptera</taxon>
        <taxon>Nematocera</taxon>
        <taxon>Culicoidea</taxon>
        <taxon>Culicidae</taxon>
        <taxon>Anophelinae</taxon>
        <taxon>Anopheles</taxon>
    </lineage>
</organism>
<dbReference type="Gene3D" id="3.40.50.300">
    <property type="entry name" value="P-loop containing nucleotide triphosphate hydrolases"/>
    <property type="match status" value="3"/>
</dbReference>
<sequence length="1646" mass="188916">MHSSYLINKQQILHKMQRKRNNDNVDLVDRFKPTLEADLAIHVKKIEEVKQWLTATRKLNPASQVLLLTGPSGSGKSVCVKTIARAMKYDVREWTTPVDVDLFLDDRYDFEEREGKASRRPQKALFDDFLYKTSRYCSLFETVGNAGKLLLVKDFPNSLLRSPEEFHESLTRFLDNSSDPIVFIATDTASKSLDVAYNLFPPSIMDSFQIHQIKFNPVSSSLLKKAIKRISGIIKGDNELSKLYQAIPVKAEEDDIIASAQGDLRNCCLNYLFTCMKSPSGPTPKRLCPENSKGNKTAKAKKSVNSLGLSENLTVMHGLGRIFHPKFISQDADMRFVHSPESIAESFLSQPSSFISLLHSNYVTRCADIQNVSKASDILTTVDAIMNEFRSEQLALCGLNIAIRSMMVNNEQTVHGFQPIKKKIKVELQQSKIVISCYIPQIVIQGFKSYSKKTVVEQLDPKHNVVVGRNGSGKSNFFSAIEFVLSDEYNNLRPAQRVALMNKGSGSASAFVEIVFETKLKPGQNSASVNRFRVRRTITHTNDQFTLNGRNVARKEVAEFLESCGLSNSSPYYIVKQGKINQLAVARPRQLLEVLFEIAGIRVYNEKRREALKLLQNADELMMQVRTERATIATKLQQLSRERKEQEKFLHLDKKHRVLQFLLLERSQQNAIDTLDALGREGQEWQEKYRLLLQQKAEAHERMQVLKRERKLNATEQATTVARQSELREQLMRLEQKITQLELDLEDMCRERNRNVLQIQEDRAELDHLNETIANRQNELDAVSRKYGKLRERENAIKSKLLWKEQKRGEMLDKLRRSVQFGSRAERDRWLTTEIEYVRKQIEVKKDAQEKTRQKRDEISRTLKEEIDANGREEHELKELQEQLEIYQQNLANVKKYHHQGKELLEQLLDNEVSRKRELERCKTERLQHEQTIRKHTGSAMYKGWRSVLKVLDILRAQEGNQNHHVLQGYYGRVLENFSCDESLHNAVETAAGNKLYYHIVESEIVAKAIITLCNLHKLPGEFNFMPLNRLELKSNLPEDNSDSVVSLISLLTFDRKYDTVFRQIFGRTLLCDSLEQAIDANKRYAVCCVTRDGDVVRSGVITGGYRRPASGNLFHQPLLSEQEKCIAQLEADLKSDADKVQRAEKFINERAMELTAIETKLQRLLPAVESMQVRSRTYPVRRRMLEEELVENGSKISTVQTELELLTAKLCGLERELATELVAGVLSEDEQRQIEQLDDEIRQIRQELQELFEECLIVSKDKKKRENVLTANLIPKRDSLVPALELLGVADVTKQLEICQRELESLNNQSAKMLKDIENIEQSILKATKTDKKLAKELASWEQMLKSVEDAIAAGDPVQMSYEARRRDLEDQIEQYGEQIQAIGTLPAVDRSYLSMPLVKLMKEVASTNKQLQKYSNVNKKAIDQYTKMWQQCKEMDRCLQELQEVRPEIDRTLQQLEAQRVECIQTTFDAVNRNFSEIFCKFVPNGCGRLILQTIDRDAPAIKSKSNTNNTDDSADSDKYVGLGLEVSFVGRKSLMSQMNQLSGGQKTLVAIALIFAIQMYNPSPFYLFDEIDQALDSQHRAAVANMIQELSNNSQFLTITFRRELLEHAHKFYGVRCHNKVSHIAPVPKQKAYEFVVNDAVYR</sequence>
<reference evidence="4" key="2">
    <citation type="submission" date="2020-05" db="UniProtKB">
        <authorList>
            <consortium name="EnsemblMetazoa"/>
        </authorList>
    </citation>
    <scope>IDENTIFICATION</scope>
    <source>
        <strain evidence="4">FAR1</strain>
    </source>
</reference>
<reference evidence="5" key="1">
    <citation type="submission" date="2014-01" db="EMBL/GenBank/DDBJ databases">
        <title>The Genome Sequence of Anopheles farauti FAR1 (V2).</title>
        <authorList>
            <consortium name="The Broad Institute Genomics Platform"/>
            <person name="Neafsey D.E."/>
            <person name="Besansky N."/>
            <person name="Howell P."/>
            <person name="Walton C."/>
            <person name="Young S.K."/>
            <person name="Zeng Q."/>
            <person name="Gargeya S."/>
            <person name="Fitzgerald M."/>
            <person name="Haas B."/>
            <person name="Abouelleil A."/>
            <person name="Allen A.W."/>
            <person name="Alvarado L."/>
            <person name="Arachchi H.M."/>
            <person name="Berlin A.M."/>
            <person name="Chapman S.B."/>
            <person name="Gainer-Dewar J."/>
            <person name="Goldberg J."/>
            <person name="Griggs A."/>
            <person name="Gujja S."/>
            <person name="Hansen M."/>
            <person name="Howarth C."/>
            <person name="Imamovic A."/>
            <person name="Ireland A."/>
            <person name="Larimer J."/>
            <person name="McCowan C."/>
            <person name="Murphy C."/>
            <person name="Pearson M."/>
            <person name="Poon T.W."/>
            <person name="Priest M."/>
            <person name="Roberts A."/>
            <person name="Saif S."/>
            <person name="Shea T."/>
            <person name="Sisk P."/>
            <person name="Sykes S."/>
            <person name="Wortman J."/>
            <person name="Nusbaum C."/>
            <person name="Birren B."/>
        </authorList>
    </citation>
    <scope>NUCLEOTIDE SEQUENCE [LARGE SCALE GENOMIC DNA]</scope>
    <source>
        <strain evidence="5">FAR1</strain>
    </source>
</reference>
<feature type="coiled-coil region" evidence="2">
    <location>
        <begin position="689"/>
        <end position="793"/>
    </location>
</feature>
<dbReference type="InterPro" id="IPR003395">
    <property type="entry name" value="RecF/RecN/SMC_N"/>
</dbReference>
<dbReference type="STRING" id="69004.A0A182QA32"/>
<dbReference type="EMBL" id="AXCN02002201">
    <property type="status" value="NOT_ANNOTATED_CDS"/>
    <property type="molecule type" value="Genomic_DNA"/>
</dbReference>
<dbReference type="Pfam" id="PF03215">
    <property type="entry name" value="Rad17"/>
    <property type="match status" value="1"/>
</dbReference>
<proteinExistence type="predicted"/>
<dbReference type="GO" id="GO:0051276">
    <property type="term" value="P:chromosome organization"/>
    <property type="evidence" value="ECO:0007669"/>
    <property type="project" value="InterPro"/>
</dbReference>
<accession>A0A182QA32</accession>
<dbReference type="InterPro" id="IPR036277">
    <property type="entry name" value="SMC_hinge_sf"/>
</dbReference>
<feature type="coiled-coil region" evidence="2">
    <location>
        <begin position="1290"/>
        <end position="1324"/>
    </location>
</feature>
<dbReference type="InterPro" id="IPR010935">
    <property type="entry name" value="SMC_hinge"/>
</dbReference>
<dbReference type="Proteomes" id="UP000075886">
    <property type="component" value="Unassembled WGS sequence"/>
</dbReference>
<feature type="coiled-coil region" evidence="2">
    <location>
        <begin position="845"/>
        <end position="897"/>
    </location>
</feature>
<dbReference type="Pfam" id="PF06470">
    <property type="entry name" value="SMC_hinge"/>
    <property type="match status" value="1"/>
</dbReference>
<protein>
    <recommendedName>
        <fullName evidence="3">SMC hinge domain-containing protein</fullName>
    </recommendedName>
</protein>
<dbReference type="VEuPathDB" id="VectorBase:AFAF006059"/>
<evidence type="ECO:0000313" key="4">
    <source>
        <dbReference type="EnsemblMetazoa" id="AFAF006059-PA"/>
    </source>
</evidence>
<feature type="domain" description="SMC hinge" evidence="3">
    <location>
        <begin position="968"/>
        <end position="1082"/>
    </location>
</feature>
<dbReference type="Gene3D" id="1.20.1060.20">
    <property type="match status" value="1"/>
</dbReference>
<dbReference type="EnsemblMetazoa" id="AFAF006059-RA">
    <property type="protein sequence ID" value="AFAF006059-PA"/>
    <property type="gene ID" value="AFAF006059"/>
</dbReference>
<name>A0A182QA32_9DIPT</name>
<dbReference type="SUPFAM" id="SSF52540">
    <property type="entry name" value="P-loop containing nucleoside triphosphate hydrolases"/>
    <property type="match status" value="2"/>
</dbReference>
<keyword evidence="1 2" id="KW-0175">Coiled coil</keyword>
<feature type="coiled-coil region" evidence="2">
    <location>
        <begin position="1228"/>
        <end position="1255"/>
    </location>
</feature>
<evidence type="ECO:0000259" key="3">
    <source>
        <dbReference type="SMART" id="SM00968"/>
    </source>
</evidence>
<dbReference type="SUPFAM" id="SSF75553">
    <property type="entry name" value="Smc hinge domain"/>
    <property type="match status" value="1"/>
</dbReference>
<dbReference type="Gene3D" id="3.30.70.1620">
    <property type="match status" value="1"/>
</dbReference>
<evidence type="ECO:0000256" key="1">
    <source>
        <dbReference type="ARBA" id="ARBA00023054"/>
    </source>
</evidence>
<keyword evidence="5" id="KW-1185">Reference proteome</keyword>